<gene>
    <name evidence="1" type="ORF">B0T22DRAFT_502940</name>
</gene>
<sequence>MQPIQLRIRPLHLSSSTSPPVLRLLMTTDGYENTVANKNPTSENGLQWHSLQMSLEEVEAAPSDPNFRATRYFHQHRTIHISIKSLQIPGTREAEKIGTIVVKYVSIKTCEHIHHSTGDKTREIPELFCATIKNNHNIHLLSSVLAMTLVFEKVSLLVKDAAVKYLDPKSQPVADALDQLRTERILANPGEKDDKNYLSR</sequence>
<keyword evidence="2" id="KW-1185">Reference proteome</keyword>
<dbReference type="AlphaFoldDB" id="A0AAE0XFH6"/>
<proteinExistence type="predicted"/>
<reference evidence="1" key="2">
    <citation type="submission" date="2023-06" db="EMBL/GenBank/DDBJ databases">
        <authorList>
            <consortium name="Lawrence Berkeley National Laboratory"/>
            <person name="Haridas S."/>
            <person name="Hensen N."/>
            <person name="Bonometti L."/>
            <person name="Westerberg I."/>
            <person name="Brannstrom I.O."/>
            <person name="Guillou S."/>
            <person name="Cros-Aarteil S."/>
            <person name="Calhoun S."/>
            <person name="Kuo A."/>
            <person name="Mondo S."/>
            <person name="Pangilinan J."/>
            <person name="Riley R."/>
            <person name="Labutti K."/>
            <person name="Andreopoulos B."/>
            <person name="Lipzen A."/>
            <person name="Chen C."/>
            <person name="Yanf M."/>
            <person name="Daum C."/>
            <person name="Ng V."/>
            <person name="Clum A."/>
            <person name="Steindorff A."/>
            <person name="Ohm R."/>
            <person name="Martin F."/>
            <person name="Silar P."/>
            <person name="Natvig D."/>
            <person name="Lalanne C."/>
            <person name="Gautier V."/>
            <person name="Ament-Velasquez S.L."/>
            <person name="Kruys A."/>
            <person name="Hutchinson M.I."/>
            <person name="Powell A.J."/>
            <person name="Barry K."/>
            <person name="Miller A.N."/>
            <person name="Grigoriev I.V."/>
            <person name="Debuchy R."/>
            <person name="Gladieux P."/>
            <person name="Thoren M.H."/>
            <person name="Johannesson H."/>
        </authorList>
    </citation>
    <scope>NUCLEOTIDE SEQUENCE</scope>
    <source>
        <strain evidence="1">CBS 314.62</strain>
    </source>
</reference>
<evidence type="ECO:0000313" key="2">
    <source>
        <dbReference type="Proteomes" id="UP001270362"/>
    </source>
</evidence>
<dbReference type="Proteomes" id="UP001270362">
    <property type="component" value="Unassembled WGS sequence"/>
</dbReference>
<evidence type="ECO:0000313" key="1">
    <source>
        <dbReference type="EMBL" id="KAK3692107.1"/>
    </source>
</evidence>
<dbReference type="EMBL" id="JAULSO010000001">
    <property type="protein sequence ID" value="KAK3692107.1"/>
    <property type="molecule type" value="Genomic_DNA"/>
</dbReference>
<reference evidence="1" key="1">
    <citation type="journal article" date="2023" name="Mol. Phylogenet. Evol.">
        <title>Genome-scale phylogeny and comparative genomics of the fungal order Sordariales.</title>
        <authorList>
            <person name="Hensen N."/>
            <person name="Bonometti L."/>
            <person name="Westerberg I."/>
            <person name="Brannstrom I.O."/>
            <person name="Guillou S."/>
            <person name="Cros-Aarteil S."/>
            <person name="Calhoun S."/>
            <person name="Haridas S."/>
            <person name="Kuo A."/>
            <person name="Mondo S."/>
            <person name="Pangilinan J."/>
            <person name="Riley R."/>
            <person name="LaButti K."/>
            <person name="Andreopoulos B."/>
            <person name="Lipzen A."/>
            <person name="Chen C."/>
            <person name="Yan M."/>
            <person name="Daum C."/>
            <person name="Ng V."/>
            <person name="Clum A."/>
            <person name="Steindorff A."/>
            <person name="Ohm R.A."/>
            <person name="Martin F."/>
            <person name="Silar P."/>
            <person name="Natvig D.O."/>
            <person name="Lalanne C."/>
            <person name="Gautier V."/>
            <person name="Ament-Velasquez S.L."/>
            <person name="Kruys A."/>
            <person name="Hutchinson M.I."/>
            <person name="Powell A.J."/>
            <person name="Barry K."/>
            <person name="Miller A.N."/>
            <person name="Grigoriev I.V."/>
            <person name="Debuchy R."/>
            <person name="Gladieux P."/>
            <person name="Hiltunen Thoren M."/>
            <person name="Johannesson H."/>
        </authorList>
    </citation>
    <scope>NUCLEOTIDE SEQUENCE</scope>
    <source>
        <strain evidence="1">CBS 314.62</strain>
    </source>
</reference>
<accession>A0AAE0XFH6</accession>
<comment type="caution">
    <text evidence="1">The sequence shown here is derived from an EMBL/GenBank/DDBJ whole genome shotgun (WGS) entry which is preliminary data.</text>
</comment>
<organism evidence="1 2">
    <name type="scientific">Podospora appendiculata</name>
    <dbReference type="NCBI Taxonomy" id="314037"/>
    <lineage>
        <taxon>Eukaryota</taxon>
        <taxon>Fungi</taxon>
        <taxon>Dikarya</taxon>
        <taxon>Ascomycota</taxon>
        <taxon>Pezizomycotina</taxon>
        <taxon>Sordariomycetes</taxon>
        <taxon>Sordariomycetidae</taxon>
        <taxon>Sordariales</taxon>
        <taxon>Podosporaceae</taxon>
        <taxon>Podospora</taxon>
    </lineage>
</organism>
<protein>
    <submittedName>
        <fullName evidence="1">Uncharacterized protein</fullName>
    </submittedName>
</protein>
<name>A0AAE0XFH6_9PEZI</name>